<keyword evidence="5" id="KW-1185">Reference proteome</keyword>
<proteinExistence type="predicted"/>
<evidence type="ECO:0000313" key="4">
    <source>
        <dbReference type="Proteomes" id="UP000595847"/>
    </source>
</evidence>
<dbReference type="KEGG" id="bcop:JD108_07600"/>
<dbReference type="EMBL" id="CP073708">
    <property type="protein sequence ID" value="QUO42759.1"/>
    <property type="molecule type" value="Genomic_DNA"/>
</dbReference>
<evidence type="ECO:0000313" key="3">
    <source>
        <dbReference type="EMBL" id="QUO42759.1"/>
    </source>
</evidence>
<evidence type="ECO:0000313" key="5">
    <source>
        <dbReference type="Proteomes" id="UP000677234"/>
    </source>
</evidence>
<evidence type="ECO:0000313" key="2">
    <source>
        <dbReference type="EMBL" id="QQE75733.1"/>
    </source>
</evidence>
<reference evidence="3" key="2">
    <citation type="submission" date="2021-04" db="EMBL/GenBank/DDBJ databases">
        <title>Brevibacillus composti FJAT-54423, complete genome.</title>
        <authorList>
            <person name="Tang R."/>
        </authorList>
    </citation>
    <scope>NUCLEOTIDE SEQUENCE</scope>
    <source>
        <strain evidence="3">FJAT-54424</strain>
    </source>
</reference>
<protein>
    <submittedName>
        <fullName evidence="2">Uncharacterized protein</fullName>
    </submittedName>
</protein>
<dbReference type="Proteomes" id="UP000595847">
    <property type="component" value="Chromosome"/>
</dbReference>
<evidence type="ECO:0000256" key="1">
    <source>
        <dbReference type="SAM" id="Coils"/>
    </source>
</evidence>
<sequence length="53" mass="6122">MKIQNPKPISQIREEERILAEKEVKIAQLDAETQTLKEQNAVMQETINFLLGL</sequence>
<dbReference type="Proteomes" id="UP000677234">
    <property type="component" value="Chromosome"/>
</dbReference>
<keyword evidence="1" id="KW-0175">Coiled coil</keyword>
<dbReference type="EMBL" id="CP066308">
    <property type="protein sequence ID" value="QQE75733.1"/>
    <property type="molecule type" value="Genomic_DNA"/>
</dbReference>
<gene>
    <name evidence="2" type="ORF">JD108_07600</name>
    <name evidence="3" type="ORF">KDJ56_07280</name>
</gene>
<dbReference type="AlphaFoldDB" id="A0A7T5JPS0"/>
<accession>A0A7T5JPS0</accession>
<feature type="coiled-coil region" evidence="1">
    <location>
        <begin position="12"/>
        <end position="46"/>
    </location>
</feature>
<name>A0A7T5JPS0_9BACL</name>
<dbReference type="RefSeq" id="WP_198829247.1">
    <property type="nucleotide sequence ID" value="NZ_CP066308.1"/>
</dbReference>
<organism evidence="2 4">
    <name type="scientific">Brevibacillus composti</name>
    <dbReference type="NCBI Taxonomy" id="2796470"/>
    <lineage>
        <taxon>Bacteria</taxon>
        <taxon>Bacillati</taxon>
        <taxon>Bacillota</taxon>
        <taxon>Bacilli</taxon>
        <taxon>Bacillales</taxon>
        <taxon>Paenibacillaceae</taxon>
        <taxon>Brevibacillus</taxon>
    </lineage>
</organism>
<reference evidence="2 4" key="1">
    <citation type="submission" date="2020-12" db="EMBL/GenBank/DDBJ databases">
        <title>strain FJAT-54423T represents a novel species of the genus Brevibacillus.</title>
        <authorList>
            <person name="Tang R."/>
        </authorList>
    </citation>
    <scope>NUCLEOTIDE SEQUENCE [LARGE SCALE GENOMIC DNA]</scope>
    <source>
        <strain evidence="2 4">FJAT-54423</strain>
    </source>
</reference>